<organism evidence="4 5">
    <name type="scientific">Priestia veravalensis</name>
    <dbReference type="NCBI Taxonomy" id="1414648"/>
    <lineage>
        <taxon>Bacteria</taxon>
        <taxon>Bacillati</taxon>
        <taxon>Bacillota</taxon>
        <taxon>Bacilli</taxon>
        <taxon>Bacillales</taxon>
        <taxon>Bacillaceae</taxon>
        <taxon>Priestia</taxon>
    </lineage>
</organism>
<dbReference type="PANTHER" id="PTHR22550:SF5">
    <property type="entry name" value="LEUCINE ZIPPER PROTEIN 4"/>
    <property type="match status" value="1"/>
</dbReference>
<comment type="subcellular location">
    <subcellularLocation>
        <location evidence="1">Membrane</location>
        <topology evidence="1">Multi-pass membrane protein</topology>
    </subcellularLocation>
</comment>
<dbReference type="Pfam" id="PF03323">
    <property type="entry name" value="GerA"/>
    <property type="match status" value="1"/>
</dbReference>
<dbReference type="GO" id="GO:0009847">
    <property type="term" value="P:spore germination"/>
    <property type="evidence" value="ECO:0007669"/>
    <property type="project" value="InterPro"/>
</dbReference>
<dbReference type="EMBL" id="LNQP01000061">
    <property type="protein sequence ID" value="KSU86898.1"/>
    <property type="molecule type" value="Genomic_DNA"/>
</dbReference>
<evidence type="ECO:0000256" key="3">
    <source>
        <dbReference type="ARBA" id="ARBA00023136"/>
    </source>
</evidence>
<keyword evidence="5" id="KW-1185">Reference proteome</keyword>
<evidence type="ECO:0000256" key="2">
    <source>
        <dbReference type="ARBA" id="ARBA00005278"/>
    </source>
</evidence>
<protein>
    <submittedName>
        <fullName evidence="4">Uncharacterized protein</fullName>
    </submittedName>
</protein>
<dbReference type="AlphaFoldDB" id="A0A0V8JIJ5"/>
<accession>A0A0V8JIJ5</accession>
<evidence type="ECO:0000313" key="5">
    <source>
        <dbReference type="Proteomes" id="UP000053681"/>
    </source>
</evidence>
<reference evidence="4 5" key="1">
    <citation type="submission" date="2015-11" db="EMBL/GenBank/DDBJ databases">
        <title>Bacillus caseinolyticus sp nov.</title>
        <authorList>
            <person name="Dastager S.G."/>
            <person name="Mawlankar R."/>
        </authorList>
    </citation>
    <scope>NUCLEOTIDE SEQUENCE [LARGE SCALE GENOMIC DNA]</scope>
    <source>
        <strain evidence="4 5">SGD-V-76</strain>
    </source>
</reference>
<comment type="similarity">
    <text evidence="2">Belongs to the GerABKA family.</text>
</comment>
<comment type="caution">
    <text evidence="4">The sequence shown here is derived from an EMBL/GenBank/DDBJ whole genome shotgun (WGS) entry which is preliminary data.</text>
</comment>
<evidence type="ECO:0000313" key="4">
    <source>
        <dbReference type="EMBL" id="KSU86898.1"/>
    </source>
</evidence>
<dbReference type="Proteomes" id="UP000053681">
    <property type="component" value="Unassembled WGS sequence"/>
</dbReference>
<gene>
    <name evidence="4" type="ORF">AS180_16145</name>
</gene>
<sequence>MTQLLVDGINKVLSASAAGGETRAISESTTEMVVRGPKAAFTESIGVNLALVRRIIKSPDLRTESLKIGCITKTKVNLMYINSVVKEEIIQEMRNRLKEIDIDSILESGYIEQFIEDQTLMPFPTVYNTERPDVVAGNLSEG</sequence>
<name>A0A0V8JIJ5_9BACI</name>
<proteinExistence type="inferred from homology"/>
<evidence type="ECO:0000256" key="1">
    <source>
        <dbReference type="ARBA" id="ARBA00004141"/>
    </source>
</evidence>
<keyword evidence="3" id="KW-0472">Membrane</keyword>
<dbReference type="GO" id="GO:0016020">
    <property type="term" value="C:membrane"/>
    <property type="evidence" value="ECO:0007669"/>
    <property type="project" value="UniProtKB-SubCell"/>
</dbReference>
<dbReference type="InterPro" id="IPR004995">
    <property type="entry name" value="Spore_Ger"/>
</dbReference>
<dbReference type="InterPro" id="IPR050768">
    <property type="entry name" value="UPF0353/GerABKA_families"/>
</dbReference>
<dbReference type="PANTHER" id="PTHR22550">
    <property type="entry name" value="SPORE GERMINATION PROTEIN"/>
    <property type="match status" value="1"/>
</dbReference>